<dbReference type="GO" id="GO:0005737">
    <property type="term" value="C:cytoplasm"/>
    <property type="evidence" value="ECO:0007669"/>
    <property type="project" value="TreeGrafter"/>
</dbReference>
<dbReference type="PANTHER" id="PTHR43570:SF30">
    <property type="entry name" value="ALDEHYDE DEHYDROGENASE"/>
    <property type="match status" value="1"/>
</dbReference>
<dbReference type="InterPro" id="IPR012394">
    <property type="entry name" value="Aldehyde_DH_NAD(P)"/>
</dbReference>
<keyword evidence="2" id="KW-0560">Oxidoreductase</keyword>
<dbReference type="FunFam" id="3.40.309.10:FF:000003">
    <property type="entry name" value="Aldehyde dehydrogenase"/>
    <property type="match status" value="1"/>
</dbReference>
<evidence type="ECO:0000259" key="3">
    <source>
        <dbReference type="Pfam" id="PF00171"/>
    </source>
</evidence>
<comment type="similarity">
    <text evidence="1">Belongs to the aldehyde dehydrogenase family.</text>
</comment>
<dbReference type="InterPro" id="IPR016161">
    <property type="entry name" value="Ald_DH/histidinol_DH"/>
</dbReference>
<feature type="domain" description="Aldehyde dehydrogenase" evidence="3">
    <location>
        <begin position="1"/>
        <end position="302"/>
    </location>
</feature>
<dbReference type="PANTHER" id="PTHR43570">
    <property type="entry name" value="ALDEHYDE DEHYDROGENASE"/>
    <property type="match status" value="1"/>
</dbReference>
<dbReference type="EMBL" id="GGEC01009911">
    <property type="protein sequence ID" value="MBW90394.1"/>
    <property type="molecule type" value="Transcribed_RNA"/>
</dbReference>
<dbReference type="GO" id="GO:0004029">
    <property type="term" value="F:aldehyde dehydrogenase (NAD+) activity"/>
    <property type="evidence" value="ECO:0007669"/>
    <property type="project" value="TreeGrafter"/>
</dbReference>
<protein>
    <submittedName>
        <fullName evidence="4">Aldehyde dehydrogenase</fullName>
    </submittedName>
</protein>
<dbReference type="Gene3D" id="3.40.605.10">
    <property type="entry name" value="Aldehyde Dehydrogenase, Chain A, domain 1"/>
    <property type="match status" value="1"/>
</dbReference>
<accession>A0A2P2JA85</accession>
<organism evidence="4">
    <name type="scientific">Rhizophora mucronata</name>
    <name type="common">Asiatic mangrove</name>
    <dbReference type="NCBI Taxonomy" id="61149"/>
    <lineage>
        <taxon>Eukaryota</taxon>
        <taxon>Viridiplantae</taxon>
        <taxon>Streptophyta</taxon>
        <taxon>Embryophyta</taxon>
        <taxon>Tracheophyta</taxon>
        <taxon>Spermatophyta</taxon>
        <taxon>Magnoliopsida</taxon>
        <taxon>eudicotyledons</taxon>
        <taxon>Gunneridae</taxon>
        <taxon>Pentapetalae</taxon>
        <taxon>rosids</taxon>
        <taxon>fabids</taxon>
        <taxon>Malpighiales</taxon>
        <taxon>Rhizophoraceae</taxon>
        <taxon>Rhizophora</taxon>
    </lineage>
</organism>
<dbReference type="InterPro" id="IPR015590">
    <property type="entry name" value="Aldehyde_DH_dom"/>
</dbReference>
<proteinExistence type="inferred from homology"/>
<dbReference type="AlphaFoldDB" id="A0A2P2JA85"/>
<evidence type="ECO:0000313" key="4">
    <source>
        <dbReference type="EMBL" id="MBW90394.1"/>
    </source>
</evidence>
<sequence length="354" mass="39637">MVLKPSELTPACSSLLANCLTTYLDNKAIRIIQGGAVVGERLLQEKWDKIFFTGSTQVGRIVMSAAVKHLTPIVLELGGKCPAIVESLPSFWDREVAVNRIIVSKYGPCAGQACIAIDYILVERRFASTLVDLMKVMIKKMFGENPRDSNTIARIVDKQHFLRLKNLLDDLAVQNSVVYGGSMDEENLFIEPTILVDPPPHSAIMTEEIFGPLLPIITLEKIEDSIEFLNSRPKPLAIYAYTNMEPFRRRLVAETSSGSLVFNDAVIQYVADTIPFGGIGESGIGKYHGKFSFDTFSHYKAVVRRSFLTDFWFRFPPWNDYKLLLLEAAYNLDYLGILLVILGLKRSRGAPTHN</sequence>
<dbReference type="InterPro" id="IPR016162">
    <property type="entry name" value="Ald_DH_N"/>
</dbReference>
<dbReference type="GO" id="GO:0006081">
    <property type="term" value="P:aldehyde metabolic process"/>
    <property type="evidence" value="ECO:0007669"/>
    <property type="project" value="InterPro"/>
</dbReference>
<evidence type="ECO:0000256" key="2">
    <source>
        <dbReference type="ARBA" id="ARBA00023002"/>
    </source>
</evidence>
<name>A0A2P2JA85_RHIMU</name>
<reference evidence="4" key="1">
    <citation type="submission" date="2018-02" db="EMBL/GenBank/DDBJ databases">
        <title>Rhizophora mucronata_Transcriptome.</title>
        <authorList>
            <person name="Meera S.P."/>
            <person name="Sreeshan A."/>
            <person name="Augustine A."/>
        </authorList>
    </citation>
    <scope>NUCLEOTIDE SEQUENCE</scope>
    <source>
        <tissue evidence="4">Leaf</tissue>
    </source>
</reference>
<dbReference type="Gene3D" id="3.40.309.10">
    <property type="entry name" value="Aldehyde Dehydrogenase, Chain A, domain 2"/>
    <property type="match status" value="1"/>
</dbReference>
<dbReference type="Pfam" id="PF00171">
    <property type="entry name" value="Aldedh"/>
    <property type="match status" value="1"/>
</dbReference>
<dbReference type="InterPro" id="IPR016163">
    <property type="entry name" value="Ald_DH_C"/>
</dbReference>
<evidence type="ECO:0000256" key="1">
    <source>
        <dbReference type="ARBA" id="ARBA00009986"/>
    </source>
</evidence>
<dbReference type="SUPFAM" id="SSF53720">
    <property type="entry name" value="ALDH-like"/>
    <property type="match status" value="1"/>
</dbReference>